<keyword evidence="5" id="KW-1185">Reference proteome</keyword>
<evidence type="ECO:0000256" key="2">
    <source>
        <dbReference type="SAM" id="Coils"/>
    </source>
</evidence>
<dbReference type="PRINTS" id="PR00145">
    <property type="entry name" value="ARGSUCLYASE"/>
</dbReference>
<dbReference type="CDD" id="cd01597">
    <property type="entry name" value="pCLME"/>
    <property type="match status" value="1"/>
</dbReference>
<name>A0ABV6TGX3_9ACTN</name>
<dbReference type="PRINTS" id="PR00149">
    <property type="entry name" value="FUMRATELYASE"/>
</dbReference>
<evidence type="ECO:0000313" key="5">
    <source>
        <dbReference type="Proteomes" id="UP001589887"/>
    </source>
</evidence>
<protein>
    <submittedName>
        <fullName evidence="4">Adenylosuccinate lyase family protein</fullName>
    </submittedName>
</protein>
<organism evidence="4 5">
    <name type="scientific">Streptomyces noboritoensis</name>
    <dbReference type="NCBI Taxonomy" id="67337"/>
    <lineage>
        <taxon>Bacteria</taxon>
        <taxon>Bacillati</taxon>
        <taxon>Actinomycetota</taxon>
        <taxon>Actinomycetes</taxon>
        <taxon>Kitasatosporales</taxon>
        <taxon>Streptomycetaceae</taxon>
        <taxon>Streptomyces</taxon>
    </lineage>
</organism>
<dbReference type="InterPro" id="IPR020557">
    <property type="entry name" value="Fumarate_lyase_CS"/>
</dbReference>
<evidence type="ECO:0000259" key="3">
    <source>
        <dbReference type="SMART" id="SM00998"/>
    </source>
</evidence>
<accession>A0ABV6TGX3</accession>
<dbReference type="Gene3D" id="1.10.40.30">
    <property type="entry name" value="Fumarase/aspartase (C-terminal domain)"/>
    <property type="match status" value="1"/>
</dbReference>
<gene>
    <name evidence="4" type="ORF">ACFH04_15165</name>
</gene>
<keyword evidence="1 4" id="KW-0456">Lyase</keyword>
<dbReference type="GO" id="GO:0016829">
    <property type="term" value="F:lyase activity"/>
    <property type="evidence" value="ECO:0007669"/>
    <property type="project" value="UniProtKB-KW"/>
</dbReference>
<keyword evidence="2" id="KW-0175">Coiled coil</keyword>
<evidence type="ECO:0000313" key="4">
    <source>
        <dbReference type="EMBL" id="MFC0845043.1"/>
    </source>
</evidence>
<dbReference type="Proteomes" id="UP001589887">
    <property type="component" value="Unassembled WGS sequence"/>
</dbReference>
<dbReference type="InterPro" id="IPR008948">
    <property type="entry name" value="L-Aspartase-like"/>
</dbReference>
<dbReference type="Pfam" id="PF10397">
    <property type="entry name" value="ADSL_C"/>
    <property type="match status" value="1"/>
</dbReference>
<dbReference type="PANTHER" id="PTHR43172:SF1">
    <property type="entry name" value="ADENYLOSUCCINATE LYASE"/>
    <property type="match status" value="1"/>
</dbReference>
<comment type="caution">
    <text evidence="4">The sequence shown here is derived from an EMBL/GenBank/DDBJ whole genome shotgun (WGS) entry which is preliminary data.</text>
</comment>
<proteinExistence type="predicted"/>
<dbReference type="Pfam" id="PF00206">
    <property type="entry name" value="Lyase_1"/>
    <property type="match status" value="1"/>
</dbReference>
<dbReference type="Gene3D" id="1.10.275.10">
    <property type="entry name" value="Fumarase/aspartase (N-terminal domain)"/>
    <property type="match status" value="1"/>
</dbReference>
<dbReference type="EMBL" id="JBHMQV010000009">
    <property type="protein sequence ID" value="MFC0845043.1"/>
    <property type="molecule type" value="Genomic_DNA"/>
</dbReference>
<sequence>MTTAPSPETPLTGQAPADTECAHLRSHITDSRFYGHRYSTQTSHRIFCDRCRYQRWLDVEAALALSQGELGIIPAAAARMIAEAARVDRLDLPAIQAEIRRTSHSLVGFLRVFQASCEGGAGEYVHYGATTQDIQDTAQVLEMRDVLDELERLLRALAGQLAELAEANGATVALGRTHAQPALPMGFGVKIASWLDEIVRHLERIEQLRPRVLAAQLFGGVGTMAGFGEQALPLLDAFAARLGLAAPAVGWHVSRDRVVEFVSCLAMVAGTMGRIGDEVRTLSRPEFGELAIDWRHGQVGSSTMPHKRNPEACEQAVVMARLAAAQMANALACMGGDHERDSRSLRIEWACVPDASHYALSACEIVTHLVGGLAVRPERIRTNVSAVAEQIATEKLMLALGKHIGKQTAHEYVYELVQAARENGSSMREVTGRDGLAGAPLDAAALDEIFDPATYLGQSVALTGRAVAGARAALARPAQADAQADGGDAR</sequence>
<dbReference type="SMART" id="SM00998">
    <property type="entry name" value="ADSL_C"/>
    <property type="match status" value="1"/>
</dbReference>
<dbReference type="InterPro" id="IPR024083">
    <property type="entry name" value="Fumarase/histidase_N"/>
</dbReference>
<dbReference type="PROSITE" id="PS00163">
    <property type="entry name" value="FUMARATE_LYASES"/>
    <property type="match status" value="1"/>
</dbReference>
<reference evidence="4 5" key="1">
    <citation type="submission" date="2024-09" db="EMBL/GenBank/DDBJ databases">
        <authorList>
            <person name="Sun Q."/>
            <person name="Mori K."/>
        </authorList>
    </citation>
    <scope>NUCLEOTIDE SEQUENCE [LARGE SCALE GENOMIC DNA]</scope>
    <source>
        <strain evidence="4 5">JCM 4557</strain>
    </source>
</reference>
<dbReference type="NCBIfam" id="NF006500">
    <property type="entry name" value="PRK08937.2-4"/>
    <property type="match status" value="1"/>
</dbReference>
<dbReference type="PANTHER" id="PTHR43172">
    <property type="entry name" value="ADENYLOSUCCINATE LYASE"/>
    <property type="match status" value="1"/>
</dbReference>
<evidence type="ECO:0000256" key="1">
    <source>
        <dbReference type="ARBA" id="ARBA00023239"/>
    </source>
</evidence>
<dbReference type="InterPro" id="IPR022761">
    <property type="entry name" value="Fumarate_lyase_N"/>
</dbReference>
<dbReference type="RefSeq" id="WP_394319671.1">
    <property type="nucleotide sequence ID" value="NZ_JBHMQV010000009.1"/>
</dbReference>
<dbReference type="InterPro" id="IPR000362">
    <property type="entry name" value="Fumarate_lyase_fam"/>
</dbReference>
<dbReference type="SUPFAM" id="SSF48557">
    <property type="entry name" value="L-aspartase-like"/>
    <property type="match status" value="1"/>
</dbReference>
<dbReference type="InterPro" id="IPR019468">
    <property type="entry name" value="AdenyloSucc_lyase_C"/>
</dbReference>
<dbReference type="Gene3D" id="1.20.200.10">
    <property type="entry name" value="Fumarase/aspartase (Central domain)"/>
    <property type="match status" value="1"/>
</dbReference>
<feature type="domain" description="Adenylosuccinate lyase C-terminal" evidence="3">
    <location>
        <begin position="388"/>
        <end position="467"/>
    </location>
</feature>
<feature type="coiled-coil region" evidence="2">
    <location>
        <begin position="140"/>
        <end position="170"/>
    </location>
</feature>